<accession>A0A2P2QTL8</accession>
<dbReference type="AlphaFoldDB" id="A0A2P2QTL8"/>
<protein>
    <submittedName>
        <fullName evidence="1">Uncharacterized protein</fullName>
    </submittedName>
</protein>
<evidence type="ECO:0000313" key="1">
    <source>
        <dbReference type="EMBL" id="MBX70278.1"/>
    </source>
</evidence>
<name>A0A2P2QTL8_RHIMU</name>
<dbReference type="EMBL" id="GGEC01089794">
    <property type="protein sequence ID" value="MBX70278.1"/>
    <property type="molecule type" value="Transcribed_RNA"/>
</dbReference>
<reference evidence="1" key="1">
    <citation type="submission" date="2018-02" db="EMBL/GenBank/DDBJ databases">
        <title>Rhizophora mucronata_Transcriptome.</title>
        <authorList>
            <person name="Meera S.P."/>
            <person name="Sreeshan A."/>
            <person name="Augustine A."/>
        </authorList>
    </citation>
    <scope>NUCLEOTIDE SEQUENCE</scope>
    <source>
        <tissue evidence="1">Leaf</tissue>
    </source>
</reference>
<proteinExistence type="predicted"/>
<sequence length="40" mass="4611">MKTTSQCLLPRNYSSPETFRNFSSDLLPYIALAHTILYSM</sequence>
<organism evidence="1">
    <name type="scientific">Rhizophora mucronata</name>
    <name type="common">Asiatic mangrove</name>
    <dbReference type="NCBI Taxonomy" id="61149"/>
    <lineage>
        <taxon>Eukaryota</taxon>
        <taxon>Viridiplantae</taxon>
        <taxon>Streptophyta</taxon>
        <taxon>Embryophyta</taxon>
        <taxon>Tracheophyta</taxon>
        <taxon>Spermatophyta</taxon>
        <taxon>Magnoliopsida</taxon>
        <taxon>eudicotyledons</taxon>
        <taxon>Gunneridae</taxon>
        <taxon>Pentapetalae</taxon>
        <taxon>rosids</taxon>
        <taxon>fabids</taxon>
        <taxon>Malpighiales</taxon>
        <taxon>Rhizophoraceae</taxon>
        <taxon>Rhizophora</taxon>
    </lineage>
</organism>